<keyword evidence="2" id="KW-1185">Reference proteome</keyword>
<reference evidence="1 2" key="1">
    <citation type="submission" date="2020-01" db="EMBL/GenBank/DDBJ databases">
        <title>Genome sequence of Desulfovibrio aerotolerans DSM 16695(T).</title>
        <authorList>
            <person name="Karnachuk O."/>
            <person name="Avakyan M."/>
            <person name="Mardanov A."/>
            <person name="Kadnikov V."/>
            <person name="Ravin N."/>
        </authorList>
    </citation>
    <scope>NUCLEOTIDE SEQUENCE [LARGE SCALE GENOMIC DNA]</scope>
    <source>
        <strain evidence="1 2">DSM 16695</strain>
    </source>
</reference>
<dbReference type="EMBL" id="WVUD01000001">
    <property type="protein sequence ID" value="MYL81571.1"/>
    <property type="molecule type" value="Genomic_DNA"/>
</dbReference>
<organism evidence="1 2">
    <name type="scientific">Solidesulfovibrio aerotolerans</name>
    <dbReference type="NCBI Taxonomy" id="295255"/>
    <lineage>
        <taxon>Bacteria</taxon>
        <taxon>Pseudomonadati</taxon>
        <taxon>Thermodesulfobacteriota</taxon>
        <taxon>Desulfovibrionia</taxon>
        <taxon>Desulfovibrionales</taxon>
        <taxon>Desulfovibrionaceae</taxon>
        <taxon>Solidesulfovibrio</taxon>
    </lineage>
</organism>
<gene>
    <name evidence="1" type="ORF">GTA51_00265</name>
</gene>
<dbReference type="RefSeq" id="WP_160957717.1">
    <property type="nucleotide sequence ID" value="NZ_WVUD01000001.1"/>
</dbReference>
<proteinExistence type="predicted"/>
<dbReference type="Proteomes" id="UP000482487">
    <property type="component" value="Unassembled WGS sequence"/>
</dbReference>
<evidence type="ECO:0000313" key="2">
    <source>
        <dbReference type="Proteomes" id="UP000482487"/>
    </source>
</evidence>
<accession>A0A7C9MZG7</accession>
<evidence type="ECO:0000313" key="1">
    <source>
        <dbReference type="EMBL" id="MYL81571.1"/>
    </source>
</evidence>
<comment type="caution">
    <text evidence="1">The sequence shown here is derived from an EMBL/GenBank/DDBJ whole genome shotgun (WGS) entry which is preliminary data.</text>
</comment>
<name>A0A7C9MZG7_9BACT</name>
<sequence>MKYSEDFKQRCRDLFPMWPDLSRDLDSGSVMVGTYLEESRAYGVSEKLARERPDDARIVAERSLAISELYDEWVALYQDQVLSKPFVPPS</sequence>
<dbReference type="AlphaFoldDB" id="A0A7C9MZG7"/>
<dbReference type="OrthoDB" id="10014806at2"/>
<protein>
    <submittedName>
        <fullName evidence="1">Uncharacterized protein</fullName>
    </submittedName>
</protein>